<comment type="subcellular location">
    <subcellularLocation>
        <location evidence="8">Cytoplasm</location>
    </subcellularLocation>
</comment>
<dbReference type="GO" id="GO:0008897">
    <property type="term" value="F:holo-[acyl-carrier-protein] synthase activity"/>
    <property type="evidence" value="ECO:0007669"/>
    <property type="project" value="UniProtKB-UniRule"/>
</dbReference>
<keyword evidence="7 8" id="KW-0275">Fatty acid biosynthesis</keyword>
<evidence type="ECO:0000256" key="6">
    <source>
        <dbReference type="ARBA" id="ARBA00023098"/>
    </source>
</evidence>
<reference evidence="10" key="2">
    <citation type="journal article" date="2021" name="PeerJ">
        <title>Extensive microbial diversity within the chicken gut microbiome revealed by metagenomics and culture.</title>
        <authorList>
            <person name="Gilroy R."/>
            <person name="Ravi A."/>
            <person name="Getino M."/>
            <person name="Pursley I."/>
            <person name="Horton D.L."/>
            <person name="Alikhan N.F."/>
            <person name="Baker D."/>
            <person name="Gharbi K."/>
            <person name="Hall N."/>
            <person name="Watson M."/>
            <person name="Adriaenssens E.M."/>
            <person name="Foster-Nyarko E."/>
            <person name="Jarju S."/>
            <person name="Secka A."/>
            <person name="Antonio M."/>
            <person name="Oren A."/>
            <person name="Chaudhuri R.R."/>
            <person name="La Ragione R."/>
            <person name="Hildebrand F."/>
            <person name="Pallen M.J."/>
        </authorList>
    </citation>
    <scope>NUCLEOTIDE SEQUENCE</scope>
    <source>
        <strain evidence="10">ChiGjej1B1-22543</strain>
    </source>
</reference>
<dbReference type="HAMAP" id="MF_00101">
    <property type="entry name" value="AcpS"/>
    <property type="match status" value="1"/>
</dbReference>
<evidence type="ECO:0000256" key="3">
    <source>
        <dbReference type="ARBA" id="ARBA00022723"/>
    </source>
</evidence>
<sequence length="105" mass="11604">MRIGCDLVYLPRVKERIAEAVLTDKERLDMASRPEGKRLEFLAGRFAAKEAVMKAYGVGMKGMLFTEIEVSYDAHGAPYATYKGQRIAISISHDGDYAYAVAIIG</sequence>
<dbReference type="EC" id="2.7.8.7" evidence="8"/>
<dbReference type="InterPro" id="IPR037143">
    <property type="entry name" value="4-PPantetheinyl_Trfase_dom_sf"/>
</dbReference>
<dbReference type="EMBL" id="DVMV01000007">
    <property type="protein sequence ID" value="HIU44806.1"/>
    <property type="molecule type" value="Genomic_DNA"/>
</dbReference>
<dbReference type="GO" id="GO:0006633">
    <property type="term" value="P:fatty acid biosynthetic process"/>
    <property type="evidence" value="ECO:0007669"/>
    <property type="project" value="UniProtKB-UniRule"/>
</dbReference>
<evidence type="ECO:0000256" key="7">
    <source>
        <dbReference type="ARBA" id="ARBA00023160"/>
    </source>
</evidence>
<evidence type="ECO:0000313" key="10">
    <source>
        <dbReference type="EMBL" id="HIU44806.1"/>
    </source>
</evidence>
<feature type="binding site" evidence="8">
    <location>
        <position position="6"/>
    </location>
    <ligand>
        <name>Mg(2+)</name>
        <dbReference type="ChEBI" id="CHEBI:18420"/>
    </ligand>
</feature>
<dbReference type="GO" id="GO:0000287">
    <property type="term" value="F:magnesium ion binding"/>
    <property type="evidence" value="ECO:0007669"/>
    <property type="project" value="UniProtKB-UniRule"/>
</dbReference>
<dbReference type="InterPro" id="IPR004568">
    <property type="entry name" value="Ppantetheine-prot_Trfase_dom"/>
</dbReference>
<keyword evidence="8" id="KW-0963">Cytoplasm</keyword>
<evidence type="ECO:0000256" key="2">
    <source>
        <dbReference type="ARBA" id="ARBA00022679"/>
    </source>
</evidence>
<keyword evidence="2 8" id="KW-0808">Transferase</keyword>
<dbReference type="NCBIfam" id="TIGR00556">
    <property type="entry name" value="pantethn_trn"/>
    <property type="match status" value="1"/>
</dbReference>
<evidence type="ECO:0000256" key="5">
    <source>
        <dbReference type="ARBA" id="ARBA00022842"/>
    </source>
</evidence>
<dbReference type="InterPro" id="IPR008278">
    <property type="entry name" value="4-PPantetheinyl_Trfase_dom"/>
</dbReference>
<evidence type="ECO:0000259" key="9">
    <source>
        <dbReference type="Pfam" id="PF01648"/>
    </source>
</evidence>
<evidence type="ECO:0000256" key="4">
    <source>
        <dbReference type="ARBA" id="ARBA00022832"/>
    </source>
</evidence>
<dbReference type="Gene3D" id="3.90.470.20">
    <property type="entry name" value="4'-phosphopantetheinyl transferase domain"/>
    <property type="match status" value="1"/>
</dbReference>
<keyword evidence="4 8" id="KW-0276">Fatty acid metabolism</keyword>
<organism evidence="10 11">
    <name type="scientific">Candidatus Alloenteromonas pullicola</name>
    <dbReference type="NCBI Taxonomy" id="2840784"/>
    <lineage>
        <taxon>Bacteria</taxon>
        <taxon>Bacillati</taxon>
        <taxon>Bacillota</taxon>
        <taxon>Bacillota incertae sedis</taxon>
        <taxon>Candidatus Alloenteromonas</taxon>
    </lineage>
</organism>
<accession>A0A9D1LMX0</accession>
<dbReference type="AlphaFoldDB" id="A0A9D1LMX0"/>
<dbReference type="Proteomes" id="UP000824070">
    <property type="component" value="Unassembled WGS sequence"/>
</dbReference>
<dbReference type="InterPro" id="IPR002582">
    <property type="entry name" value="ACPS"/>
</dbReference>
<evidence type="ECO:0000313" key="11">
    <source>
        <dbReference type="Proteomes" id="UP000824070"/>
    </source>
</evidence>
<name>A0A9D1LMX0_9FIRM</name>
<gene>
    <name evidence="8 10" type="primary">acpS</name>
    <name evidence="10" type="ORF">IAC52_00700</name>
</gene>
<keyword evidence="1 8" id="KW-0444">Lipid biosynthesis</keyword>
<keyword evidence="5 8" id="KW-0460">Magnesium</keyword>
<comment type="catalytic activity">
    <reaction evidence="8">
        <text>apo-[ACP] + CoA = holo-[ACP] + adenosine 3',5'-bisphosphate + H(+)</text>
        <dbReference type="Rhea" id="RHEA:12068"/>
        <dbReference type="Rhea" id="RHEA-COMP:9685"/>
        <dbReference type="Rhea" id="RHEA-COMP:9690"/>
        <dbReference type="ChEBI" id="CHEBI:15378"/>
        <dbReference type="ChEBI" id="CHEBI:29999"/>
        <dbReference type="ChEBI" id="CHEBI:57287"/>
        <dbReference type="ChEBI" id="CHEBI:58343"/>
        <dbReference type="ChEBI" id="CHEBI:64479"/>
        <dbReference type="EC" id="2.7.8.7"/>
    </reaction>
</comment>
<reference evidence="10" key="1">
    <citation type="submission" date="2020-10" db="EMBL/GenBank/DDBJ databases">
        <authorList>
            <person name="Gilroy R."/>
        </authorList>
    </citation>
    <scope>NUCLEOTIDE SEQUENCE</scope>
    <source>
        <strain evidence="10">ChiGjej1B1-22543</strain>
    </source>
</reference>
<comment type="function">
    <text evidence="8">Transfers the 4'-phosphopantetheine moiety from coenzyme A to a Ser of acyl-carrier-protein.</text>
</comment>
<feature type="binding site" evidence="8">
    <location>
        <position position="50"/>
    </location>
    <ligand>
        <name>Mg(2+)</name>
        <dbReference type="ChEBI" id="CHEBI:18420"/>
    </ligand>
</feature>
<evidence type="ECO:0000256" key="8">
    <source>
        <dbReference type="HAMAP-Rule" id="MF_00101"/>
    </source>
</evidence>
<comment type="similarity">
    <text evidence="8">Belongs to the P-Pant transferase superfamily. AcpS family.</text>
</comment>
<dbReference type="Pfam" id="PF01648">
    <property type="entry name" value="ACPS"/>
    <property type="match status" value="1"/>
</dbReference>
<protein>
    <recommendedName>
        <fullName evidence="8">Holo-[acyl-carrier-protein] synthase</fullName>
        <shortName evidence="8">Holo-ACP synthase</shortName>
        <ecNumber evidence="8">2.7.8.7</ecNumber>
    </recommendedName>
    <alternativeName>
        <fullName evidence="8">4'-phosphopantetheinyl transferase AcpS</fullName>
    </alternativeName>
</protein>
<feature type="domain" description="4'-phosphopantetheinyl transferase" evidence="9">
    <location>
        <begin position="2"/>
        <end position="102"/>
    </location>
</feature>
<keyword evidence="3 8" id="KW-0479">Metal-binding</keyword>
<comment type="cofactor">
    <cofactor evidence="8">
        <name>Mg(2+)</name>
        <dbReference type="ChEBI" id="CHEBI:18420"/>
    </cofactor>
</comment>
<dbReference type="SUPFAM" id="SSF56214">
    <property type="entry name" value="4'-phosphopantetheinyl transferase"/>
    <property type="match status" value="1"/>
</dbReference>
<keyword evidence="6 8" id="KW-0443">Lipid metabolism</keyword>
<comment type="caution">
    <text evidence="10">The sequence shown here is derived from an EMBL/GenBank/DDBJ whole genome shotgun (WGS) entry which is preliminary data.</text>
</comment>
<dbReference type="GO" id="GO:0005737">
    <property type="term" value="C:cytoplasm"/>
    <property type="evidence" value="ECO:0007669"/>
    <property type="project" value="UniProtKB-SubCell"/>
</dbReference>
<dbReference type="NCBIfam" id="TIGR00516">
    <property type="entry name" value="acpS"/>
    <property type="match status" value="1"/>
</dbReference>
<evidence type="ECO:0000256" key="1">
    <source>
        <dbReference type="ARBA" id="ARBA00022516"/>
    </source>
</evidence>
<proteinExistence type="inferred from homology"/>